<evidence type="ECO:0000256" key="2">
    <source>
        <dbReference type="ARBA" id="ARBA00023315"/>
    </source>
</evidence>
<keyword evidence="6" id="KW-1185">Reference proteome</keyword>
<organism evidence="5 6">
    <name type="scientific">Raineya orbicola</name>
    <dbReference type="NCBI Taxonomy" id="2016530"/>
    <lineage>
        <taxon>Bacteria</taxon>
        <taxon>Pseudomonadati</taxon>
        <taxon>Bacteroidota</taxon>
        <taxon>Cytophagia</taxon>
        <taxon>Cytophagales</taxon>
        <taxon>Raineyaceae</taxon>
        <taxon>Raineya</taxon>
    </lineage>
</organism>
<dbReference type="InterPro" id="IPR013747">
    <property type="entry name" value="ACP_syn_III_C"/>
</dbReference>
<protein>
    <submittedName>
        <fullName evidence="5">3-oxoacyl-(Acyl-carrier-protein)</fullName>
    </submittedName>
</protein>
<dbReference type="Pfam" id="PF08541">
    <property type="entry name" value="ACP_syn_III_C"/>
    <property type="match status" value="1"/>
</dbReference>
<evidence type="ECO:0000259" key="3">
    <source>
        <dbReference type="Pfam" id="PF08541"/>
    </source>
</evidence>
<evidence type="ECO:0000256" key="1">
    <source>
        <dbReference type="ARBA" id="ARBA00022679"/>
    </source>
</evidence>
<keyword evidence="1" id="KW-0808">Transferase</keyword>
<dbReference type="GO" id="GO:0006633">
    <property type="term" value="P:fatty acid biosynthetic process"/>
    <property type="evidence" value="ECO:0007669"/>
    <property type="project" value="InterPro"/>
</dbReference>
<dbReference type="Pfam" id="PF08545">
    <property type="entry name" value="ACP_syn_III"/>
    <property type="match status" value="1"/>
</dbReference>
<dbReference type="SUPFAM" id="SSF53901">
    <property type="entry name" value="Thiolase-like"/>
    <property type="match status" value="1"/>
</dbReference>
<comment type="caution">
    <text evidence="5">The sequence shown here is derived from an EMBL/GenBank/DDBJ whole genome shotgun (WGS) entry which is preliminary data.</text>
</comment>
<dbReference type="PANTHER" id="PTHR34069:SF2">
    <property type="entry name" value="BETA-KETOACYL-[ACYL-CARRIER-PROTEIN] SYNTHASE III"/>
    <property type="match status" value="1"/>
</dbReference>
<dbReference type="Proteomes" id="UP000233387">
    <property type="component" value="Unassembled WGS sequence"/>
</dbReference>
<dbReference type="EMBL" id="NKXO01000004">
    <property type="protein sequence ID" value="PKQ70576.1"/>
    <property type="molecule type" value="Genomic_DNA"/>
</dbReference>
<reference evidence="5 6" key="1">
    <citation type="submission" date="2017-06" db="EMBL/GenBank/DDBJ databases">
        <title>Raineya orbicola gen. nov., sp. nov. a slightly thermophilic bacterium of the phylum Bacteroidetes and the description of Raineyaceae fam. nov.</title>
        <authorList>
            <person name="Albuquerque L."/>
            <person name="Polonia A.R.M."/>
            <person name="Barroso C."/>
            <person name="Froufe H.J.C."/>
            <person name="Lage O."/>
            <person name="Lobo-Da-Cunha A."/>
            <person name="Egas C."/>
            <person name="Da Costa M.S."/>
        </authorList>
    </citation>
    <scope>NUCLEOTIDE SEQUENCE [LARGE SCALE GENOMIC DNA]</scope>
    <source>
        <strain evidence="5 6">SPSPC-11</strain>
    </source>
</reference>
<dbReference type="Gene3D" id="3.40.47.10">
    <property type="match status" value="2"/>
</dbReference>
<dbReference type="GO" id="GO:0004315">
    <property type="term" value="F:3-oxoacyl-[acyl-carrier-protein] synthase activity"/>
    <property type="evidence" value="ECO:0007669"/>
    <property type="project" value="InterPro"/>
</dbReference>
<dbReference type="GO" id="GO:0044550">
    <property type="term" value="P:secondary metabolite biosynthetic process"/>
    <property type="evidence" value="ECO:0007669"/>
    <property type="project" value="TreeGrafter"/>
</dbReference>
<gene>
    <name evidence="5" type="ORF">Rain11_0306</name>
</gene>
<dbReference type="PANTHER" id="PTHR34069">
    <property type="entry name" value="3-OXOACYL-[ACYL-CARRIER-PROTEIN] SYNTHASE 3"/>
    <property type="match status" value="1"/>
</dbReference>
<evidence type="ECO:0000313" key="6">
    <source>
        <dbReference type="Proteomes" id="UP000233387"/>
    </source>
</evidence>
<evidence type="ECO:0000259" key="4">
    <source>
        <dbReference type="Pfam" id="PF08545"/>
    </source>
</evidence>
<feature type="domain" description="Beta-ketoacyl-[acyl-carrier-protein] synthase III N-terminal" evidence="4">
    <location>
        <begin position="128"/>
        <end position="190"/>
    </location>
</feature>
<evidence type="ECO:0000313" key="5">
    <source>
        <dbReference type="EMBL" id="PKQ70576.1"/>
    </source>
</evidence>
<accession>A0A2N3IJT7</accession>
<feature type="domain" description="Beta-ketoacyl-[acyl-carrier-protein] synthase III C-terminal" evidence="3">
    <location>
        <begin position="250"/>
        <end position="336"/>
    </location>
</feature>
<dbReference type="CDD" id="cd00830">
    <property type="entry name" value="KAS_III"/>
    <property type="match status" value="1"/>
</dbReference>
<name>A0A2N3IJT7_9BACT</name>
<dbReference type="InterPro" id="IPR013751">
    <property type="entry name" value="ACP_syn_III_N"/>
</dbReference>
<dbReference type="AlphaFoldDB" id="A0A2N3IJT7"/>
<proteinExistence type="predicted"/>
<sequence length="340" mass="37553">MVLEPLNPLNLIFATQSKTYFEVYIIGLGAYLPEKIIDNSYFSEIMGLGEDWFLTRTGIHTRKKASESENTNILAIKAIKNLEQTPHIKLTDIDLIVGATYTPYDTIHTLAHAAQRYLQVGDIPVLSLSTACSSFLNALEVVQGYFAMQKSSKALLIAADHNTAYSDETDKNSGHLWGDGAVAMLVSKEKPLSQPYMEVLDIFTAGGGNLGKADESVFLKPVNEGFLMNNGRDVFLHACEYMSKAVLKVLERNQKNIADIAYFAPHQANKRISLNVAENLQLPLEKLLSNVEYLGNTGCAGCAIALWENQHKFQQNDLIAMSVFGGGYSYGAALLQFWNN</sequence>
<keyword evidence="2" id="KW-0012">Acyltransferase</keyword>
<dbReference type="InterPro" id="IPR016039">
    <property type="entry name" value="Thiolase-like"/>
</dbReference>